<accession>A0AAJ0H4P5</accession>
<reference evidence="2" key="1">
    <citation type="journal article" date="2023" name="Mol. Phylogenet. Evol.">
        <title>Genome-scale phylogeny and comparative genomics of the fungal order Sordariales.</title>
        <authorList>
            <person name="Hensen N."/>
            <person name="Bonometti L."/>
            <person name="Westerberg I."/>
            <person name="Brannstrom I.O."/>
            <person name="Guillou S."/>
            <person name="Cros-Aarteil S."/>
            <person name="Calhoun S."/>
            <person name="Haridas S."/>
            <person name="Kuo A."/>
            <person name="Mondo S."/>
            <person name="Pangilinan J."/>
            <person name="Riley R."/>
            <person name="LaButti K."/>
            <person name="Andreopoulos B."/>
            <person name="Lipzen A."/>
            <person name="Chen C."/>
            <person name="Yan M."/>
            <person name="Daum C."/>
            <person name="Ng V."/>
            <person name="Clum A."/>
            <person name="Steindorff A."/>
            <person name="Ohm R.A."/>
            <person name="Martin F."/>
            <person name="Silar P."/>
            <person name="Natvig D.O."/>
            <person name="Lalanne C."/>
            <person name="Gautier V."/>
            <person name="Ament-Velasquez S.L."/>
            <person name="Kruys A."/>
            <person name="Hutchinson M.I."/>
            <person name="Powell A.J."/>
            <person name="Barry K."/>
            <person name="Miller A.N."/>
            <person name="Grigoriev I.V."/>
            <person name="Debuchy R."/>
            <person name="Gladieux P."/>
            <person name="Hiltunen Thoren M."/>
            <person name="Johannesson H."/>
        </authorList>
    </citation>
    <scope>NUCLEOTIDE SEQUENCE</scope>
    <source>
        <strain evidence="2">CBS 333.67</strain>
    </source>
</reference>
<protein>
    <submittedName>
        <fullName evidence="2">Uncharacterized protein</fullName>
    </submittedName>
</protein>
<reference evidence="2" key="2">
    <citation type="submission" date="2023-06" db="EMBL/GenBank/DDBJ databases">
        <authorList>
            <consortium name="Lawrence Berkeley National Laboratory"/>
            <person name="Mondo S.J."/>
            <person name="Hensen N."/>
            <person name="Bonometti L."/>
            <person name="Westerberg I."/>
            <person name="Brannstrom I.O."/>
            <person name="Guillou S."/>
            <person name="Cros-Aarteil S."/>
            <person name="Calhoun S."/>
            <person name="Haridas S."/>
            <person name="Kuo A."/>
            <person name="Pangilinan J."/>
            <person name="Riley R."/>
            <person name="Labutti K."/>
            <person name="Andreopoulos B."/>
            <person name="Lipzen A."/>
            <person name="Chen C."/>
            <person name="Yanf M."/>
            <person name="Daum C."/>
            <person name="Ng V."/>
            <person name="Clum A."/>
            <person name="Steindorff A."/>
            <person name="Ohm R."/>
            <person name="Martin F."/>
            <person name="Silar P."/>
            <person name="Natvig D."/>
            <person name="Lalanne C."/>
            <person name="Gautier V."/>
            <person name="Ament-Velasquez S.L."/>
            <person name="Kruys A."/>
            <person name="Hutchinson M.I."/>
            <person name="Powell A.J."/>
            <person name="Barry K."/>
            <person name="Miller A.N."/>
            <person name="Grigoriev I.V."/>
            <person name="Debuchy R."/>
            <person name="Gladieux P."/>
            <person name="Thoren M.H."/>
            <person name="Johannesson H."/>
        </authorList>
    </citation>
    <scope>NUCLEOTIDE SEQUENCE</scope>
    <source>
        <strain evidence="2">CBS 333.67</strain>
    </source>
</reference>
<sequence>MMSYPCCIAKLFCFEATVADGNCLGGLRSTLSPPGQRLLLPPVAPTVSLSFSFPTSRPRHLDRLQLQNAITAQAMPALEVLAADPSRLDRSRNTRFERDDPPPYTSSSESESEEALHHPVLAQRRRSLLSRRRDGDRGGGASSLRYRAGRNERLRKKCRNAL</sequence>
<keyword evidence="3" id="KW-1185">Reference proteome</keyword>
<feature type="compositionally biased region" description="Basic residues" evidence="1">
    <location>
        <begin position="153"/>
        <end position="162"/>
    </location>
</feature>
<evidence type="ECO:0000313" key="2">
    <source>
        <dbReference type="EMBL" id="KAK3311445.1"/>
    </source>
</evidence>
<dbReference type="RefSeq" id="XP_062727225.1">
    <property type="nucleotide sequence ID" value="XM_062871290.1"/>
</dbReference>
<name>A0AAJ0H4P5_9PEZI</name>
<proteinExistence type="predicted"/>
<dbReference type="EMBL" id="JAUDZG010000001">
    <property type="protein sequence ID" value="KAK3311445.1"/>
    <property type="molecule type" value="Genomic_DNA"/>
</dbReference>
<feature type="region of interest" description="Disordered" evidence="1">
    <location>
        <begin position="81"/>
        <end position="162"/>
    </location>
</feature>
<gene>
    <name evidence="2" type="ORF">B0T15DRAFT_75886</name>
</gene>
<organism evidence="2 3">
    <name type="scientific">Chaetomium strumarium</name>
    <dbReference type="NCBI Taxonomy" id="1170767"/>
    <lineage>
        <taxon>Eukaryota</taxon>
        <taxon>Fungi</taxon>
        <taxon>Dikarya</taxon>
        <taxon>Ascomycota</taxon>
        <taxon>Pezizomycotina</taxon>
        <taxon>Sordariomycetes</taxon>
        <taxon>Sordariomycetidae</taxon>
        <taxon>Sordariales</taxon>
        <taxon>Chaetomiaceae</taxon>
        <taxon>Chaetomium</taxon>
    </lineage>
</organism>
<evidence type="ECO:0000313" key="3">
    <source>
        <dbReference type="Proteomes" id="UP001273166"/>
    </source>
</evidence>
<evidence type="ECO:0000256" key="1">
    <source>
        <dbReference type="SAM" id="MobiDB-lite"/>
    </source>
</evidence>
<dbReference type="GeneID" id="87890119"/>
<feature type="compositionally biased region" description="Basic and acidic residues" evidence="1">
    <location>
        <begin position="86"/>
        <end position="101"/>
    </location>
</feature>
<comment type="caution">
    <text evidence="2">The sequence shown here is derived from an EMBL/GenBank/DDBJ whole genome shotgun (WGS) entry which is preliminary data.</text>
</comment>
<dbReference type="AlphaFoldDB" id="A0AAJ0H4P5"/>
<dbReference type="Proteomes" id="UP001273166">
    <property type="component" value="Unassembled WGS sequence"/>
</dbReference>